<evidence type="ECO:0000313" key="20">
    <source>
        <dbReference type="EMBL" id="KAK5988353.1"/>
    </source>
</evidence>
<evidence type="ECO:0000256" key="2">
    <source>
        <dbReference type="ARBA" id="ARBA00005179"/>
    </source>
</evidence>
<dbReference type="InterPro" id="IPR020841">
    <property type="entry name" value="PKS_Beta-ketoAc_synthase_dom"/>
</dbReference>
<evidence type="ECO:0000259" key="18">
    <source>
        <dbReference type="PROSITE" id="PS52004"/>
    </source>
</evidence>
<dbReference type="SMART" id="SM00827">
    <property type="entry name" value="PKS_AT"/>
    <property type="match status" value="1"/>
</dbReference>
<dbReference type="CDD" id="cd02440">
    <property type="entry name" value="AdoMet_MTases"/>
    <property type="match status" value="1"/>
</dbReference>
<dbReference type="InterPro" id="IPR050091">
    <property type="entry name" value="PKS_NRPS_Biosynth_Enz"/>
</dbReference>
<evidence type="ECO:0000256" key="13">
    <source>
        <dbReference type="ARBA" id="ARBA00023315"/>
    </source>
</evidence>
<feature type="region of interest" description="N-terminal hotdog fold" evidence="14">
    <location>
        <begin position="1564"/>
        <end position="1700"/>
    </location>
</feature>
<dbReference type="Gene3D" id="3.40.50.720">
    <property type="entry name" value="NAD(P)-binding Rossmann-like Domain"/>
    <property type="match status" value="2"/>
</dbReference>
<dbReference type="InterPro" id="IPR049551">
    <property type="entry name" value="PKS_DH_C"/>
</dbReference>
<dbReference type="InterPro" id="IPR001128">
    <property type="entry name" value="Cyt_P450"/>
</dbReference>
<feature type="transmembrane region" description="Helical" evidence="16">
    <location>
        <begin position="310"/>
        <end position="333"/>
    </location>
</feature>
<dbReference type="PROSITE" id="PS52004">
    <property type="entry name" value="KS3_2"/>
    <property type="match status" value="1"/>
</dbReference>
<dbReference type="Gene3D" id="3.90.180.10">
    <property type="entry name" value="Medium-chain alcohol dehydrogenases, catalytic domain"/>
    <property type="match status" value="1"/>
</dbReference>
<dbReference type="SMART" id="SM00822">
    <property type="entry name" value="PKS_KR"/>
    <property type="match status" value="1"/>
</dbReference>
<dbReference type="Pfam" id="PF21089">
    <property type="entry name" value="PKS_DH_N"/>
    <property type="match status" value="1"/>
</dbReference>
<feature type="domain" description="Ketosynthase family 3 (KS3)" evidence="18">
    <location>
        <begin position="570"/>
        <end position="994"/>
    </location>
</feature>
<dbReference type="Gene3D" id="3.40.47.10">
    <property type="match status" value="1"/>
</dbReference>
<dbReference type="InterPro" id="IPR013217">
    <property type="entry name" value="Methyltransf_12"/>
</dbReference>
<dbReference type="InterPro" id="IPR016039">
    <property type="entry name" value="Thiolase-like"/>
</dbReference>
<comment type="cofactor">
    <cofactor evidence="1">
        <name>heme</name>
        <dbReference type="ChEBI" id="CHEBI:30413"/>
    </cofactor>
</comment>
<keyword evidence="10" id="KW-0408">Iron</keyword>
<dbReference type="Pfam" id="PF08240">
    <property type="entry name" value="ADH_N"/>
    <property type="match status" value="1"/>
</dbReference>
<dbReference type="Gene3D" id="1.10.630.10">
    <property type="entry name" value="Cytochrome P450"/>
    <property type="match status" value="1"/>
</dbReference>
<dbReference type="InterPro" id="IPR001227">
    <property type="entry name" value="Ac_transferase_dom_sf"/>
</dbReference>
<feature type="transmembrane region" description="Helical" evidence="16">
    <location>
        <begin position="18"/>
        <end position="39"/>
    </location>
</feature>
<dbReference type="Pfam" id="PF02801">
    <property type="entry name" value="Ketoacyl-synt_C"/>
    <property type="match status" value="1"/>
</dbReference>
<protein>
    <submittedName>
        <fullName evidence="20">6-hydroxymellein synthase cdmE</fullName>
    </submittedName>
</protein>
<dbReference type="CDD" id="cd00833">
    <property type="entry name" value="PKS"/>
    <property type="match status" value="1"/>
</dbReference>
<dbReference type="InterPro" id="IPR020807">
    <property type="entry name" value="PKS_DH"/>
</dbReference>
<evidence type="ECO:0000256" key="3">
    <source>
        <dbReference type="ARBA" id="ARBA00010617"/>
    </source>
</evidence>
<comment type="caution">
    <text evidence="20">The sequence shown here is derived from an EMBL/GenBank/DDBJ whole genome shotgun (WGS) entry which is preliminary data.</text>
</comment>
<dbReference type="PROSITE" id="PS00606">
    <property type="entry name" value="KS3_1"/>
    <property type="match status" value="1"/>
</dbReference>
<dbReference type="InterPro" id="IPR018201">
    <property type="entry name" value="Ketoacyl_synth_AS"/>
</dbReference>
<dbReference type="Pfam" id="PF00698">
    <property type="entry name" value="Acyl_transf_1"/>
    <property type="match status" value="1"/>
</dbReference>
<dbReference type="Gene3D" id="3.40.50.150">
    <property type="entry name" value="Vaccinia Virus protein VP39"/>
    <property type="match status" value="1"/>
</dbReference>
<dbReference type="InterPro" id="IPR036291">
    <property type="entry name" value="NAD(P)-bd_dom_sf"/>
</dbReference>
<dbReference type="CDD" id="cd05195">
    <property type="entry name" value="enoyl_red"/>
    <property type="match status" value="1"/>
</dbReference>
<keyword evidence="5" id="KW-0597">Phosphoprotein</keyword>
<feature type="active site" description="Proton donor; for dehydratase activity" evidence="14">
    <location>
        <position position="1797"/>
    </location>
</feature>
<evidence type="ECO:0000256" key="15">
    <source>
        <dbReference type="SAM" id="MobiDB-lite"/>
    </source>
</evidence>
<dbReference type="SUPFAM" id="SSF55048">
    <property type="entry name" value="Probable ACP-binding domain of malonyl-CoA ACP transacylase"/>
    <property type="match status" value="1"/>
</dbReference>
<dbReference type="Pfam" id="PF00550">
    <property type="entry name" value="PP-binding"/>
    <property type="match status" value="1"/>
</dbReference>
<dbReference type="SUPFAM" id="SSF53335">
    <property type="entry name" value="S-adenosyl-L-methionine-dependent methyltransferases"/>
    <property type="match status" value="1"/>
</dbReference>
<evidence type="ECO:0000256" key="14">
    <source>
        <dbReference type="PROSITE-ProRule" id="PRU01363"/>
    </source>
</evidence>
<keyword evidence="4" id="KW-0596">Phosphopantetheine</keyword>
<comment type="similarity">
    <text evidence="3">Belongs to the cytochrome P450 family.</text>
</comment>
<feature type="domain" description="PKS/mFAS DH" evidence="19">
    <location>
        <begin position="1564"/>
        <end position="1888"/>
    </location>
</feature>
<dbReference type="InterPro" id="IPR020806">
    <property type="entry name" value="PKS_PP-bd"/>
</dbReference>
<evidence type="ECO:0000256" key="8">
    <source>
        <dbReference type="ARBA" id="ARBA00022857"/>
    </source>
</evidence>
<dbReference type="SUPFAM" id="SSF47336">
    <property type="entry name" value="ACP-like"/>
    <property type="match status" value="1"/>
</dbReference>
<evidence type="ECO:0000259" key="17">
    <source>
        <dbReference type="PROSITE" id="PS50075"/>
    </source>
</evidence>
<keyword evidence="9" id="KW-0560">Oxidoreductase</keyword>
<keyword evidence="8" id="KW-0521">NADP</keyword>
<keyword evidence="11" id="KW-0503">Monooxygenase</keyword>
<evidence type="ECO:0000256" key="10">
    <source>
        <dbReference type="ARBA" id="ARBA00023004"/>
    </source>
</evidence>
<dbReference type="InterPro" id="IPR014031">
    <property type="entry name" value="Ketoacyl_synth_C"/>
</dbReference>
<organism evidence="20 21">
    <name type="scientific">Cladobotryum mycophilum</name>
    <dbReference type="NCBI Taxonomy" id="491253"/>
    <lineage>
        <taxon>Eukaryota</taxon>
        <taxon>Fungi</taxon>
        <taxon>Dikarya</taxon>
        <taxon>Ascomycota</taxon>
        <taxon>Pezizomycotina</taxon>
        <taxon>Sordariomycetes</taxon>
        <taxon>Hypocreomycetidae</taxon>
        <taxon>Hypocreales</taxon>
        <taxon>Hypocreaceae</taxon>
        <taxon>Cladobotryum</taxon>
    </lineage>
</organism>
<evidence type="ECO:0000256" key="5">
    <source>
        <dbReference type="ARBA" id="ARBA00022553"/>
    </source>
</evidence>
<dbReference type="SUPFAM" id="SSF53901">
    <property type="entry name" value="Thiolase-like"/>
    <property type="match status" value="1"/>
</dbReference>
<dbReference type="InterPro" id="IPR049900">
    <property type="entry name" value="PKS_mFAS_DH"/>
</dbReference>
<dbReference type="PRINTS" id="PR00465">
    <property type="entry name" value="EP450IV"/>
</dbReference>
<dbReference type="Gene3D" id="3.40.366.10">
    <property type="entry name" value="Malonyl-Coenzyme A Acyl Carrier Protein, domain 2"/>
    <property type="match status" value="1"/>
</dbReference>
<evidence type="ECO:0000256" key="6">
    <source>
        <dbReference type="ARBA" id="ARBA00022679"/>
    </source>
</evidence>
<keyword evidence="13" id="KW-0012">Acyltransferase</keyword>
<comment type="pathway">
    <text evidence="2">Secondary metabolite biosynthesis.</text>
</comment>
<dbReference type="Pfam" id="PF16197">
    <property type="entry name" value="KAsynt_C_assoc"/>
    <property type="match status" value="1"/>
</dbReference>
<evidence type="ECO:0000256" key="16">
    <source>
        <dbReference type="SAM" id="Phobius"/>
    </source>
</evidence>
<dbReference type="InterPro" id="IPR011032">
    <property type="entry name" value="GroES-like_sf"/>
</dbReference>
<dbReference type="InterPro" id="IPR036736">
    <property type="entry name" value="ACP-like_sf"/>
</dbReference>
<dbReference type="Proteomes" id="UP001338125">
    <property type="component" value="Unassembled WGS sequence"/>
</dbReference>
<dbReference type="InterPro" id="IPR014030">
    <property type="entry name" value="Ketoacyl_synth_N"/>
</dbReference>
<keyword evidence="12" id="KW-0511">Multifunctional enzyme</keyword>
<dbReference type="Gene3D" id="3.10.129.110">
    <property type="entry name" value="Polyketide synthase dehydratase"/>
    <property type="match status" value="1"/>
</dbReference>
<dbReference type="PANTHER" id="PTHR43775">
    <property type="entry name" value="FATTY ACID SYNTHASE"/>
    <property type="match status" value="1"/>
</dbReference>
<gene>
    <name evidence="20" type="ORF">PT974_12504</name>
</gene>
<keyword evidence="21" id="KW-1185">Reference proteome</keyword>
<dbReference type="InterPro" id="IPR002403">
    <property type="entry name" value="Cyt_P450_E_grp-IV"/>
</dbReference>
<keyword evidence="16" id="KW-1133">Transmembrane helix</keyword>
<dbReference type="InterPro" id="IPR029063">
    <property type="entry name" value="SAM-dependent_MTases_sf"/>
</dbReference>
<dbReference type="InterPro" id="IPR049552">
    <property type="entry name" value="PKS_DH_N"/>
</dbReference>
<evidence type="ECO:0000256" key="1">
    <source>
        <dbReference type="ARBA" id="ARBA00001971"/>
    </source>
</evidence>
<evidence type="ECO:0000313" key="21">
    <source>
        <dbReference type="Proteomes" id="UP001338125"/>
    </source>
</evidence>
<keyword evidence="16" id="KW-0812">Transmembrane</keyword>
<proteinExistence type="inferred from homology"/>
<dbReference type="InterPro" id="IPR013968">
    <property type="entry name" value="PKS_KR"/>
</dbReference>
<dbReference type="InterPro" id="IPR036396">
    <property type="entry name" value="Cyt_P450_sf"/>
</dbReference>
<dbReference type="Pfam" id="PF00107">
    <property type="entry name" value="ADH_zinc_N"/>
    <property type="match status" value="1"/>
</dbReference>
<feature type="compositionally biased region" description="Polar residues" evidence="15">
    <location>
        <begin position="544"/>
        <end position="553"/>
    </location>
</feature>
<dbReference type="SMART" id="SM00829">
    <property type="entry name" value="PKS_ER"/>
    <property type="match status" value="1"/>
</dbReference>
<dbReference type="InterPro" id="IPR042104">
    <property type="entry name" value="PKS_dehydratase_sf"/>
</dbReference>
<accession>A0ABR0S851</accession>
<evidence type="ECO:0000259" key="19">
    <source>
        <dbReference type="PROSITE" id="PS52019"/>
    </source>
</evidence>
<feature type="active site" description="Proton acceptor; for dehydratase activity" evidence="14">
    <location>
        <position position="1596"/>
    </location>
</feature>
<dbReference type="EMBL" id="JAVFKD010000016">
    <property type="protein sequence ID" value="KAK5988353.1"/>
    <property type="molecule type" value="Genomic_DNA"/>
</dbReference>
<feature type="domain" description="Carrier" evidence="17">
    <location>
        <begin position="3121"/>
        <end position="3198"/>
    </location>
</feature>
<evidence type="ECO:0000256" key="9">
    <source>
        <dbReference type="ARBA" id="ARBA00023002"/>
    </source>
</evidence>
<dbReference type="PROSITE" id="PS52019">
    <property type="entry name" value="PKS_MFAS_DH"/>
    <property type="match status" value="1"/>
</dbReference>
<feature type="region of interest" description="Disordered" evidence="15">
    <location>
        <begin position="1030"/>
        <end position="1054"/>
    </location>
</feature>
<dbReference type="PANTHER" id="PTHR43775:SF29">
    <property type="entry name" value="ASPERFURANONE POLYKETIDE SYNTHASE AFOG-RELATED"/>
    <property type="match status" value="1"/>
</dbReference>
<dbReference type="InterPro" id="IPR057326">
    <property type="entry name" value="KR_dom"/>
</dbReference>
<dbReference type="InterPro" id="IPR032821">
    <property type="entry name" value="PKS_assoc"/>
</dbReference>
<keyword evidence="16" id="KW-0472">Membrane</keyword>
<dbReference type="InterPro" id="IPR013154">
    <property type="entry name" value="ADH-like_N"/>
</dbReference>
<dbReference type="Pfam" id="PF08242">
    <property type="entry name" value="Methyltransf_12"/>
    <property type="match status" value="1"/>
</dbReference>
<name>A0ABR0S851_9HYPO</name>
<feature type="region of interest" description="C-terminal hotdog fold" evidence="14">
    <location>
        <begin position="1729"/>
        <end position="1888"/>
    </location>
</feature>
<evidence type="ECO:0000256" key="12">
    <source>
        <dbReference type="ARBA" id="ARBA00023268"/>
    </source>
</evidence>
<dbReference type="SMART" id="SM00826">
    <property type="entry name" value="PKS_DH"/>
    <property type="match status" value="1"/>
</dbReference>
<dbReference type="Pfam" id="PF00109">
    <property type="entry name" value="ketoacyl-synt"/>
    <property type="match status" value="1"/>
</dbReference>
<dbReference type="InterPro" id="IPR014043">
    <property type="entry name" value="Acyl_transferase_dom"/>
</dbReference>
<dbReference type="SUPFAM" id="SSF48264">
    <property type="entry name" value="Cytochrome P450"/>
    <property type="match status" value="1"/>
</dbReference>
<dbReference type="SUPFAM" id="SSF52151">
    <property type="entry name" value="FabD/lysophospholipase-like"/>
    <property type="match status" value="1"/>
</dbReference>
<reference evidence="20 21" key="1">
    <citation type="submission" date="2024-01" db="EMBL/GenBank/DDBJ databases">
        <title>Complete genome of Cladobotryum mycophilum ATHUM6906.</title>
        <authorList>
            <person name="Christinaki A.C."/>
            <person name="Myridakis A.I."/>
            <person name="Kouvelis V.N."/>
        </authorList>
    </citation>
    <scope>NUCLEOTIDE SEQUENCE [LARGE SCALE GENOMIC DNA]</scope>
    <source>
        <strain evidence="20 21">ATHUM6906</strain>
    </source>
</reference>
<evidence type="ECO:0000256" key="11">
    <source>
        <dbReference type="ARBA" id="ARBA00023033"/>
    </source>
</evidence>
<evidence type="ECO:0000256" key="4">
    <source>
        <dbReference type="ARBA" id="ARBA00022450"/>
    </source>
</evidence>
<evidence type="ECO:0000256" key="7">
    <source>
        <dbReference type="ARBA" id="ARBA00022723"/>
    </source>
</evidence>
<dbReference type="InterPro" id="IPR020843">
    <property type="entry name" value="ER"/>
</dbReference>
<dbReference type="SUPFAM" id="SSF50129">
    <property type="entry name" value="GroES-like"/>
    <property type="match status" value="1"/>
</dbReference>
<dbReference type="InterPro" id="IPR016036">
    <property type="entry name" value="Malonyl_transacylase_ACP-bd"/>
</dbReference>
<keyword evidence="6" id="KW-0808">Transferase</keyword>
<sequence length="3210" mass="352884">MAFDAEFAVFSNTVSPHAIPTLFALIVSCILIPVATWCLSTINSRQVAAGQDKEPPVAPYTLPYFQHMIAFLSNPDALYKKMRDRYGSKPFSLMMMNTKFHVFGSAATAQTVFGRSRDFIFEPVMESMFDNGMSLPAEDMRWFKVPVEKKSSLAGKQKHDTELNPRAFVEGNHRLWVKYLSGKWLDDAMDVYISHLGSILGEVIGLDQLSSDNWIDIDLHEAMQRIIFEASVVTFLGHASVRYGEKACGRTSKRLMIQPFEEWVTDGNLPANEQTETPWTEEWGFRLNVDRQKLAEKYGFTVRGQASFHAAFLFVIITNSAPMATWLLLSIIVSPTRLARFRKEIHSYLLPTDPRRQPDDLRFDLEGLRTNQFVHGVWNEAIRLGSQSAAARVVTEDTELEGYVLRKGSVILLPVRLLHFDEDVFPSANKFMPERWIFSSEDVSHDELDEKKARFLESQRKQQASLRAFGGGTSLCSGRHIAEKEVLSLVSTLLLLFDFDIKDVGAVKAPDDGSIEPVIRLNPRSLGMAIDSNGPENGAGASLNDHTNSQINGNAHIQTTDDVYDFGDATEPMAIIGLATRFPQDATTTGNLWELLLKGRSAWSPFPEDRIGEGHYHPDPEHGGTFAVKGGHFLKDDPAFFDAPFFSITRSEVLTMDPQQRIVLENVYHALENAGIPMATVNGSATSVYVSGFNHDHLANLNMDVEATMKYKPTGTTNSLLSNRVSWFFNLRGPSMTLDTACSSSMVAMHLACQSLACSESQIAIVSGVTLIGFPTDIINMGNHGFLGQDGRCFTFDHRANGYSRGEGVGTIVVKRLRDALKDGDVIRAVVRGTAVNQDGRTPGVSLPSGQAQESLIRSIYERTKLDFKDTRMVESHGTGTAAGDPIEAAALAKVFAPSRSQKEPLIVGALKSSIGHLEGGAGVASIIKGVMILESGIIPPNNNFEKVNPKIPIKKWNLTFPLQSMPWPAQGLRRISINSFGVGGTNAHIILDDAFNYMDSRGLNGTHNTVSVPPAPEDIEQQIKTLTESEQAERDRVANGIDGVDVNDKTNENGQAFDSEAAKSPFLFSLSSFDEAGIQRNAEILAAHLDDLTIKRYPSLTQEHTSDYLANLAYTLSAKRDVFPWRSHAIGSSLKDLSTSLKSEPKAVRVRSPPKVGFVFTGQGAQWHAMGRELMVYPAFRRRLEDATEYMSSIGAEWSLIEELSRDQATSQVNQPWLSHPACVSVQMALVDLLRAWNITPSRVVGHSSGEIAAAYAAGRLTQKAAWKAAYFRGVVSQRQLGVKGAMMAVGMTAEKLQPLINEINAEIPGELVIACYNSPSNHTVAGDEAKVDALHFKLEAIGGVFSKKLNLSNAYHSSHMLEVADEYLSNLGFLVFGEEDEALLDTVNAVELFSSVTGARVTERHLGAQYWVDNMVSPVRFHEALSAMCFSRTADGQASLKMNANAENIFADTILEIGPHSALRSAIKETLSGKISTSLYHYLSPLSRTSPGLHNVLDTIGSIMSLGLPVNIGAVNYYRSDLQPQKLRVLTDLPPYVFNHSERNCFESRLSKNFRLRRHPRHDLLGAPVPDWNKETPRWRHIIRVSEQPWLKDHVVTNLIIYPGVGYLAAILEASRQIADADQTITGFRMRDISLKRALIIPETKEGVEIAVSLTRKDEASLQGSAIWKRFSITSYDPLSDDWAEHCTGYVATDYAEPNNPIDAGREEREEANRFAKALTDARERCLAPVDIDRTYEELVTAGLNFGPLFKNLSGVLGTGNRGGEALATVTVPDVEQVMPKNFTHDHLIHPATMDSFLHLFLASVMDGMGRKTLDRAMVPTFMKEVWISASIKKNPKDTYIGHGRSTLLAFDKFQSDITVWDGSSEAALLSIKGIRGTPLETADTASYNKRSICHQIEDVISPELLTKTDLSVQLTEEAENDNYRTWINKLQLATVLRVTDALQELDQSGFDASRLEGHFAKYYDWMQHVKSLLDNDQIRAIKLSEWLDVNGNADKKTDLYKYVADFNAEGELAMRMGSNIAKVVRKEEDPLHLMFGIDDLLDRVYASLVGLGDLPAYTAAYLDVVRKSSNNIRILEVGAGVGSSTASVLEILAPTIEKQDGSSDVESHVSKYTFTDISAGFFEKAREKFKAYGSIMEYKAFNAEKDAAGQGLELASYDYIFAGNVVHATADLRKTLGNIRRLLKPGGRLVLQEGVRQDNLWSSIAFGQLTGWWLSIEPERKWSPWISVPQWDGVLRDAGFSGISLNLEDRADTDLHAQSLLIAEAVDNGTPVASSTTWQDTIIITAVEHGSDLAKSLKHYLERKLDIPNCKLLHYLEIASTDVSRSVCVSVVELERGESLASAAKHEFDNLRQLIATCGALLWITGDTTSNPHLNLASGLMRTVRWERDVDEANLVFLSVQEPQPGGESLLASITRLFEQQFVRNLPLDKINGEFTLLPNGAFLTSRLVDADFANGYLTSRLSSPQAELRPLGEAGRPVKLVTASPGQLNMLQFVTDEMYLQPLGETEVEIEIKAVGLNFRDLMIAIGEHNAISIGGEAAGVITRIGGNVKRLAPGDRVAFLSGLEEAGCFQSYGRVDQGVVVKIPDSASFESVAGLPCVYATVIYGLENAARLQKGETILIHAAAGGVGQAAIHYAKYIGAEIYATVSSPEKRELLMNDYNIPEDHIFSSRDASFVKGIMRMTNNRGVDVVLNSLAGELLRASWDIIAPFGRFIEIGKKDAQLNGKVDLQPFLRNVTMSSVELPTMMRYRPQLVHDLMVRTLELFEQGHIREAKPTAVMSFAQIEEGLRILQSGKGMGKMVFVPSPTDVVPVVPPQPAEYKLDSNATYVLAGGLGGIGRSMARWMASKGARHLIFLSRSGKLTGDALKMAQELEQKECGVHVFACDVSDPGRMKEVLDECARALPPIKGCIQGSMVLVDGMFENMSHEAYTSAIKPKVTGSWNLHRMLPRNMDFFVLLSSATGIIGNRAQGNYAAGNTFQDALARHRLSLGLPCSTIDLGTVLSVGYVAENWERTMMGKRPGSVLEVLREEEIQLLIESLMDPRSQIDESNCQLVTGLTTAATFKQVGVPAPTYLSYPLFTHLRAIKNNSGSAGSGSGSDPLFMLQSQLMAATTIEEASAVVLEGVRNKLASLLATPLDNINTNKSMSSHGVDSLVALELRTYFVKDLGADIALLDITGTASIASLALKIASASTLTQLQTKEGDK</sequence>
<dbReference type="Pfam" id="PF00067">
    <property type="entry name" value="p450"/>
    <property type="match status" value="1"/>
</dbReference>
<dbReference type="Pfam" id="PF14765">
    <property type="entry name" value="PS-DH"/>
    <property type="match status" value="1"/>
</dbReference>
<dbReference type="SMART" id="SM00825">
    <property type="entry name" value="PKS_KS"/>
    <property type="match status" value="1"/>
</dbReference>
<dbReference type="InterPro" id="IPR009081">
    <property type="entry name" value="PP-bd_ACP"/>
</dbReference>
<dbReference type="SMART" id="SM00823">
    <property type="entry name" value="PKS_PP"/>
    <property type="match status" value="1"/>
</dbReference>
<dbReference type="Pfam" id="PF08659">
    <property type="entry name" value="KR"/>
    <property type="match status" value="1"/>
</dbReference>
<dbReference type="InterPro" id="IPR016035">
    <property type="entry name" value="Acyl_Trfase/lysoPLipase"/>
</dbReference>
<feature type="region of interest" description="Disordered" evidence="15">
    <location>
        <begin position="532"/>
        <end position="553"/>
    </location>
</feature>
<dbReference type="InterPro" id="IPR013149">
    <property type="entry name" value="ADH-like_C"/>
</dbReference>
<keyword evidence="7" id="KW-0479">Metal-binding</keyword>
<dbReference type="PROSITE" id="PS50075">
    <property type="entry name" value="CARRIER"/>
    <property type="match status" value="1"/>
</dbReference>
<dbReference type="SUPFAM" id="SSF51735">
    <property type="entry name" value="NAD(P)-binding Rossmann-fold domains"/>
    <property type="match status" value="2"/>
</dbReference>